<dbReference type="Proteomes" id="UP000069030">
    <property type="component" value="Chromosome"/>
</dbReference>
<dbReference type="SMART" id="SM00028">
    <property type="entry name" value="TPR"/>
    <property type="match status" value="2"/>
</dbReference>
<sequence>MSLLEKEFKNNFTVALEKYRTLEADKEHYLSGSFYLNNLGYNFLNRKEIDKAIKVFELAIQYDTNNANLYDSLGEAYFLMKDYKMSLLSYQKSLELDAENKNAQEMLIKIQLLK</sequence>
<dbReference type="Pfam" id="PF13414">
    <property type="entry name" value="TPR_11"/>
    <property type="match status" value="1"/>
</dbReference>
<dbReference type="InterPro" id="IPR011990">
    <property type="entry name" value="TPR-like_helical_dom_sf"/>
</dbReference>
<evidence type="ECO:0000313" key="2">
    <source>
        <dbReference type="EMBL" id="ALU27335.1"/>
    </source>
</evidence>
<evidence type="ECO:0008006" key="4">
    <source>
        <dbReference type="Google" id="ProtNLM"/>
    </source>
</evidence>
<dbReference type="InterPro" id="IPR019734">
    <property type="entry name" value="TPR_rpt"/>
</dbReference>
<dbReference type="SUPFAM" id="SSF48452">
    <property type="entry name" value="TPR-like"/>
    <property type="match status" value="1"/>
</dbReference>
<reference evidence="2 3" key="1">
    <citation type="journal article" date="2016" name="J. Zhejiang Univ. Sci. B">
        <title>Antibiotic resistance mechanisms of Myroides sp.</title>
        <authorList>
            <person name="Hu S."/>
            <person name="Yuan S."/>
            <person name="Qu H."/>
            <person name="Jiang T."/>
            <person name="Zhou Y."/>
            <person name="Wang M."/>
            <person name="Ming D."/>
        </authorList>
    </citation>
    <scope>NUCLEOTIDE SEQUENCE [LARGE SCALE GENOMIC DNA]</scope>
    <source>
        <strain evidence="2 3">PR63039</strain>
    </source>
</reference>
<feature type="repeat" description="TPR" evidence="1">
    <location>
        <begin position="67"/>
        <end position="100"/>
    </location>
</feature>
<dbReference type="Gene3D" id="1.25.40.10">
    <property type="entry name" value="Tetratricopeptide repeat domain"/>
    <property type="match status" value="1"/>
</dbReference>
<organism evidence="2 3">
    <name type="scientific">Myroides odoratimimus</name>
    <dbReference type="NCBI Taxonomy" id="76832"/>
    <lineage>
        <taxon>Bacteria</taxon>
        <taxon>Pseudomonadati</taxon>
        <taxon>Bacteroidota</taxon>
        <taxon>Flavobacteriia</taxon>
        <taxon>Flavobacteriales</taxon>
        <taxon>Flavobacteriaceae</taxon>
        <taxon>Myroides</taxon>
    </lineage>
</organism>
<dbReference type="AlphaFoldDB" id="A0AAI8G5S5"/>
<dbReference type="RefSeq" id="WP_058699594.1">
    <property type="nucleotide sequence ID" value="NZ_CP013690.1"/>
</dbReference>
<name>A0AAI8G5S5_9FLAO</name>
<dbReference type="KEGG" id="mod:AS202_14705"/>
<keyword evidence="1" id="KW-0802">TPR repeat</keyword>
<evidence type="ECO:0000256" key="1">
    <source>
        <dbReference type="PROSITE-ProRule" id="PRU00339"/>
    </source>
</evidence>
<protein>
    <recommendedName>
        <fullName evidence="4">Tetratricopeptide repeat protein</fullName>
    </recommendedName>
</protein>
<dbReference type="PROSITE" id="PS50005">
    <property type="entry name" value="TPR"/>
    <property type="match status" value="2"/>
</dbReference>
<accession>A0AAI8G5S5</accession>
<dbReference type="EMBL" id="CP013690">
    <property type="protein sequence ID" value="ALU27335.1"/>
    <property type="molecule type" value="Genomic_DNA"/>
</dbReference>
<evidence type="ECO:0000313" key="3">
    <source>
        <dbReference type="Proteomes" id="UP000069030"/>
    </source>
</evidence>
<feature type="repeat" description="TPR" evidence="1">
    <location>
        <begin position="33"/>
        <end position="66"/>
    </location>
</feature>
<proteinExistence type="predicted"/>
<gene>
    <name evidence="2" type="ORF">AS202_14705</name>
</gene>